<feature type="transmembrane region" description="Helical" evidence="2">
    <location>
        <begin position="346"/>
        <end position="367"/>
    </location>
</feature>
<keyword evidence="2" id="KW-1133">Transmembrane helix</keyword>
<sequence length="392" mass="41195">MSDQPDATPPSADTGPEPPAGAHVEHRSPLARAPRPGYERSSDEPRRDRLREVLGPAWVGILIGVLLVQLAFIASYVGAFHAPQPHALTVAVVAPGDAGDQVATRLNGIAGNPLQADATTDRASAVDDLRHGLRQAVLVVDPQGTQDRLLVSSAQGASTSQAMQAVFQQVEASQRRTVTVQDVVPAQPGDARGLTSFYVVIGWLVGGYLMASFIGVRGGGRARNFSRTLWRLVACAVYAAVSGVGGALVVDTWLSAITGHFWQLVGIGFLLSLSASVVTLGLQALLGIIGIGVAIVVFVVLGNPSAGGAYGYQLLDEPWRSIGRWLPNGAGVDAVRSVVYLRSEDLWSHLGVIALWIAAGLLLVLLVSANVYWGLRDDVTAPEQEESDAVSA</sequence>
<keyword evidence="4" id="KW-1185">Reference proteome</keyword>
<feature type="region of interest" description="Disordered" evidence="1">
    <location>
        <begin position="1"/>
        <end position="46"/>
    </location>
</feature>
<feature type="transmembrane region" description="Helical" evidence="2">
    <location>
        <begin position="228"/>
        <end position="249"/>
    </location>
</feature>
<feature type="transmembrane region" description="Helical" evidence="2">
    <location>
        <begin position="57"/>
        <end position="79"/>
    </location>
</feature>
<feature type="transmembrane region" description="Helical" evidence="2">
    <location>
        <begin position="261"/>
        <end position="278"/>
    </location>
</feature>
<evidence type="ECO:0000313" key="3">
    <source>
        <dbReference type="EMBL" id="MDF8263370.1"/>
    </source>
</evidence>
<evidence type="ECO:0000313" key="4">
    <source>
        <dbReference type="Proteomes" id="UP001528912"/>
    </source>
</evidence>
<evidence type="ECO:0008006" key="5">
    <source>
        <dbReference type="Google" id="ProtNLM"/>
    </source>
</evidence>
<evidence type="ECO:0000256" key="1">
    <source>
        <dbReference type="SAM" id="MobiDB-lite"/>
    </source>
</evidence>
<name>A0ABT6C3N8_9MICO</name>
<protein>
    <recommendedName>
        <fullName evidence="5">DUF3533 domain-containing protein</fullName>
    </recommendedName>
</protein>
<evidence type="ECO:0000256" key="2">
    <source>
        <dbReference type="SAM" id="Phobius"/>
    </source>
</evidence>
<dbReference type="Proteomes" id="UP001528912">
    <property type="component" value="Unassembled WGS sequence"/>
</dbReference>
<accession>A0ABT6C3N8</accession>
<dbReference type="RefSeq" id="WP_277191113.1">
    <property type="nucleotide sequence ID" value="NZ_JAROAV010000010.1"/>
</dbReference>
<comment type="caution">
    <text evidence="3">The sequence shown here is derived from an EMBL/GenBank/DDBJ whole genome shotgun (WGS) entry which is preliminary data.</text>
</comment>
<keyword evidence="2" id="KW-0812">Transmembrane</keyword>
<feature type="transmembrane region" description="Helical" evidence="2">
    <location>
        <begin position="285"/>
        <end position="302"/>
    </location>
</feature>
<feature type="transmembrane region" description="Helical" evidence="2">
    <location>
        <begin position="197"/>
        <end position="216"/>
    </location>
</feature>
<organism evidence="3 4">
    <name type="scientific">Luteipulveratus flavus</name>
    <dbReference type="NCBI Taxonomy" id="3031728"/>
    <lineage>
        <taxon>Bacteria</taxon>
        <taxon>Bacillati</taxon>
        <taxon>Actinomycetota</taxon>
        <taxon>Actinomycetes</taxon>
        <taxon>Micrococcales</taxon>
        <taxon>Dermacoccaceae</taxon>
        <taxon>Luteipulveratus</taxon>
    </lineage>
</organism>
<proteinExistence type="predicted"/>
<keyword evidence="2" id="KW-0472">Membrane</keyword>
<reference evidence="3 4" key="1">
    <citation type="submission" date="2023-03" db="EMBL/GenBank/DDBJ databases">
        <title>YIM 133296 draft genome.</title>
        <authorList>
            <person name="Xiong L."/>
        </authorList>
    </citation>
    <scope>NUCLEOTIDE SEQUENCE [LARGE SCALE GENOMIC DNA]</scope>
    <source>
        <strain evidence="3 4">YIM 133296</strain>
    </source>
</reference>
<feature type="compositionally biased region" description="Basic and acidic residues" evidence="1">
    <location>
        <begin position="37"/>
        <end position="46"/>
    </location>
</feature>
<dbReference type="EMBL" id="JAROAV010000010">
    <property type="protein sequence ID" value="MDF8263370.1"/>
    <property type="molecule type" value="Genomic_DNA"/>
</dbReference>
<gene>
    <name evidence="3" type="ORF">P4R38_03805</name>
</gene>